<sequence>MKMNKIMHKPLLVRNRLCDKINQILFKIIDKCITQKHKNELLEYLYESKKNITKAEFADKVMDTKEDIERGLAHIQNTKAMLEKENFILSKDKEIFYTGLVDIATSYIEKDIDGIRNTLIDLGFLLSIENTINKES</sequence>
<evidence type="ECO:0000313" key="1">
    <source>
        <dbReference type="EMBL" id="PCI30904.1"/>
    </source>
</evidence>
<organism evidence="1 2">
    <name type="scientific">SAR324 cluster bacterium</name>
    <dbReference type="NCBI Taxonomy" id="2024889"/>
    <lineage>
        <taxon>Bacteria</taxon>
        <taxon>Deltaproteobacteria</taxon>
        <taxon>SAR324 cluster</taxon>
    </lineage>
</organism>
<dbReference type="AlphaFoldDB" id="A0A2A4TC10"/>
<protein>
    <submittedName>
        <fullName evidence="1">Uncharacterized protein</fullName>
    </submittedName>
</protein>
<reference evidence="2" key="1">
    <citation type="submission" date="2017-08" db="EMBL/GenBank/DDBJ databases">
        <title>A dynamic microbial community with high functional redundancy inhabits the cold, oxic subseafloor aquifer.</title>
        <authorList>
            <person name="Tully B.J."/>
            <person name="Wheat C.G."/>
            <person name="Glazer B.T."/>
            <person name="Huber J.A."/>
        </authorList>
    </citation>
    <scope>NUCLEOTIDE SEQUENCE [LARGE SCALE GENOMIC DNA]</scope>
</reference>
<proteinExistence type="predicted"/>
<dbReference type="Proteomes" id="UP000218113">
    <property type="component" value="Unassembled WGS sequence"/>
</dbReference>
<gene>
    <name evidence="1" type="ORF">COB67_00170</name>
</gene>
<name>A0A2A4TC10_9DELT</name>
<comment type="caution">
    <text evidence="1">The sequence shown here is derived from an EMBL/GenBank/DDBJ whole genome shotgun (WGS) entry which is preliminary data.</text>
</comment>
<dbReference type="EMBL" id="NVSR01000001">
    <property type="protein sequence ID" value="PCI30904.1"/>
    <property type="molecule type" value="Genomic_DNA"/>
</dbReference>
<evidence type="ECO:0000313" key="2">
    <source>
        <dbReference type="Proteomes" id="UP000218113"/>
    </source>
</evidence>
<accession>A0A2A4TC10</accession>